<dbReference type="Proteomes" id="UP000314294">
    <property type="component" value="Unassembled WGS sequence"/>
</dbReference>
<evidence type="ECO:0000313" key="1">
    <source>
        <dbReference type="EMBL" id="TNN42705.1"/>
    </source>
</evidence>
<protein>
    <submittedName>
        <fullName evidence="1">Uncharacterized protein</fullName>
    </submittedName>
</protein>
<evidence type="ECO:0000313" key="2">
    <source>
        <dbReference type="Proteomes" id="UP000314294"/>
    </source>
</evidence>
<dbReference type="EMBL" id="SRLO01001018">
    <property type="protein sequence ID" value="TNN42705.1"/>
    <property type="molecule type" value="Genomic_DNA"/>
</dbReference>
<sequence length="266" mass="29665">MSPPPVPAYLPQLLQLVDLLGGDLTRPQLLLLGRDLHQPGQKAAVLDQRLPLRAVPVDVLQATLAGAGLPARRHGLISKQNFYLHDRETDKVLSTEQGAPSEEQNHHRIGLGRDEAQEEDVAAATVVTLQHRLAQRPVFVQRHLFAFGPHQLSSASSWLALATESSTPPLRRRPSSGPFTCERDGSRYETNRTWLWVWPWVCVWLGRVKSVKSYSEPWVSAPSSSVSSVSRKVSVWELGPYASTLIARLNFRFFARAAFPVFGPER</sequence>
<keyword evidence="2" id="KW-1185">Reference proteome</keyword>
<reference evidence="1 2" key="1">
    <citation type="submission" date="2019-03" db="EMBL/GenBank/DDBJ databases">
        <title>First draft genome of Liparis tanakae, snailfish: a comprehensive survey of snailfish specific genes.</title>
        <authorList>
            <person name="Kim W."/>
            <person name="Song I."/>
            <person name="Jeong J.-H."/>
            <person name="Kim D."/>
            <person name="Kim S."/>
            <person name="Ryu S."/>
            <person name="Song J.Y."/>
            <person name="Lee S.K."/>
        </authorList>
    </citation>
    <scope>NUCLEOTIDE SEQUENCE [LARGE SCALE GENOMIC DNA]</scope>
    <source>
        <tissue evidence="1">Muscle</tissue>
    </source>
</reference>
<organism evidence="1 2">
    <name type="scientific">Liparis tanakae</name>
    <name type="common">Tanaka's snailfish</name>
    <dbReference type="NCBI Taxonomy" id="230148"/>
    <lineage>
        <taxon>Eukaryota</taxon>
        <taxon>Metazoa</taxon>
        <taxon>Chordata</taxon>
        <taxon>Craniata</taxon>
        <taxon>Vertebrata</taxon>
        <taxon>Euteleostomi</taxon>
        <taxon>Actinopterygii</taxon>
        <taxon>Neopterygii</taxon>
        <taxon>Teleostei</taxon>
        <taxon>Neoteleostei</taxon>
        <taxon>Acanthomorphata</taxon>
        <taxon>Eupercaria</taxon>
        <taxon>Perciformes</taxon>
        <taxon>Cottioidei</taxon>
        <taxon>Cottales</taxon>
        <taxon>Liparidae</taxon>
        <taxon>Liparis</taxon>
    </lineage>
</organism>
<comment type="caution">
    <text evidence="1">The sequence shown here is derived from an EMBL/GenBank/DDBJ whole genome shotgun (WGS) entry which is preliminary data.</text>
</comment>
<proteinExistence type="predicted"/>
<accession>A0A4Z2FP78</accession>
<gene>
    <name evidence="1" type="ORF">EYF80_047098</name>
</gene>
<name>A0A4Z2FP78_9TELE</name>
<dbReference type="AlphaFoldDB" id="A0A4Z2FP78"/>